<evidence type="ECO:0000256" key="6">
    <source>
        <dbReference type="ARBA" id="ARBA00023136"/>
    </source>
</evidence>
<evidence type="ECO:0000313" key="10">
    <source>
        <dbReference type="Proteomes" id="UP001438008"/>
    </source>
</evidence>
<feature type="transmembrane region" description="Helical" evidence="7">
    <location>
        <begin position="238"/>
        <end position="255"/>
    </location>
</feature>
<keyword evidence="2" id="KW-1003">Cell membrane</keyword>
<feature type="domain" description="TRAP C4-dicarboxylate transport system permease DctM subunit" evidence="8">
    <location>
        <begin position="7"/>
        <end position="416"/>
    </location>
</feature>
<gene>
    <name evidence="9" type="ORF">WMO29_07335</name>
</gene>
<evidence type="ECO:0000259" key="8">
    <source>
        <dbReference type="Pfam" id="PF06808"/>
    </source>
</evidence>
<feature type="transmembrane region" description="Helical" evidence="7">
    <location>
        <begin position="396"/>
        <end position="420"/>
    </location>
</feature>
<keyword evidence="10" id="KW-1185">Reference proteome</keyword>
<dbReference type="InterPro" id="IPR010656">
    <property type="entry name" value="DctM"/>
</dbReference>
<dbReference type="Pfam" id="PF06808">
    <property type="entry name" value="DctM"/>
    <property type="match status" value="1"/>
</dbReference>
<keyword evidence="3" id="KW-0997">Cell inner membrane</keyword>
<feature type="transmembrane region" description="Helical" evidence="7">
    <location>
        <begin position="134"/>
        <end position="159"/>
    </location>
</feature>
<evidence type="ECO:0000256" key="4">
    <source>
        <dbReference type="ARBA" id="ARBA00022692"/>
    </source>
</evidence>
<evidence type="ECO:0000256" key="5">
    <source>
        <dbReference type="ARBA" id="ARBA00022989"/>
    </source>
</evidence>
<name>A0ABV1FFY5_9FIRM</name>
<keyword evidence="5 7" id="KW-1133">Transmembrane helix</keyword>
<dbReference type="EMBL" id="JBBMFE010000005">
    <property type="protein sequence ID" value="MEQ2472300.1"/>
    <property type="molecule type" value="Genomic_DNA"/>
</dbReference>
<comment type="subcellular location">
    <subcellularLocation>
        <location evidence="1">Cell inner membrane</location>
        <topology evidence="1">Multi-pass membrane protein</topology>
    </subcellularLocation>
</comment>
<evidence type="ECO:0000256" key="1">
    <source>
        <dbReference type="ARBA" id="ARBA00004429"/>
    </source>
</evidence>
<organism evidence="9 10">
    <name type="scientific">Laedolimicola intestinihominis</name>
    <dbReference type="NCBI Taxonomy" id="3133166"/>
    <lineage>
        <taxon>Bacteria</taxon>
        <taxon>Bacillati</taxon>
        <taxon>Bacillota</taxon>
        <taxon>Clostridia</taxon>
        <taxon>Lachnospirales</taxon>
        <taxon>Lachnospiraceae</taxon>
        <taxon>Laedolimicola</taxon>
    </lineage>
</organism>
<dbReference type="PIRSF" id="PIRSF006066">
    <property type="entry name" value="HI0050"/>
    <property type="match status" value="1"/>
</dbReference>
<accession>A0ABV1FFY5</accession>
<dbReference type="PANTHER" id="PTHR33362">
    <property type="entry name" value="SIALIC ACID TRAP TRANSPORTER PERMEASE PROTEIN SIAT-RELATED"/>
    <property type="match status" value="1"/>
</dbReference>
<evidence type="ECO:0000256" key="7">
    <source>
        <dbReference type="SAM" id="Phobius"/>
    </source>
</evidence>
<evidence type="ECO:0000256" key="2">
    <source>
        <dbReference type="ARBA" id="ARBA00022475"/>
    </source>
</evidence>
<feature type="transmembrane region" description="Helical" evidence="7">
    <location>
        <begin position="49"/>
        <end position="69"/>
    </location>
</feature>
<keyword evidence="6 7" id="KW-0472">Membrane</keyword>
<comment type="caution">
    <text evidence="9">The sequence shown here is derived from an EMBL/GenBank/DDBJ whole genome shotgun (WGS) entry which is preliminary data.</text>
</comment>
<feature type="transmembrane region" description="Helical" evidence="7">
    <location>
        <begin position="171"/>
        <end position="193"/>
    </location>
</feature>
<dbReference type="RefSeq" id="WP_349164364.1">
    <property type="nucleotide sequence ID" value="NZ_JBBMFE010000005.1"/>
</dbReference>
<protein>
    <submittedName>
        <fullName evidence="9">TRAP transporter large permease</fullName>
    </submittedName>
</protein>
<feature type="transmembrane region" description="Helical" evidence="7">
    <location>
        <begin position="309"/>
        <end position="330"/>
    </location>
</feature>
<reference evidence="9 10" key="1">
    <citation type="submission" date="2024-03" db="EMBL/GenBank/DDBJ databases">
        <title>Human intestinal bacterial collection.</title>
        <authorList>
            <person name="Pauvert C."/>
            <person name="Hitch T.C.A."/>
            <person name="Clavel T."/>
        </authorList>
    </citation>
    <scope>NUCLEOTIDE SEQUENCE [LARGE SCALE GENOMIC DNA]</scope>
    <source>
        <strain evidence="9 10">CLA-AA-H132</strain>
    </source>
</reference>
<feature type="transmembrane region" description="Helical" evidence="7">
    <location>
        <begin position="276"/>
        <end position="297"/>
    </location>
</feature>
<proteinExistence type="predicted"/>
<dbReference type="NCBIfam" id="TIGR00786">
    <property type="entry name" value="dctM"/>
    <property type="match status" value="1"/>
</dbReference>
<sequence>MLAAVLLIIFLLVVIVGVPISFAMGFMTISAFTIGNGAMVIIPQKMFSGVYNFTYMCIPLFILASEIMSRCGLTMSIVKFCDTLVGHIRGGLAHVNILASMLFAGISGSATADASGLGRIEMEMMTKAGYTKEYSAAVTAASAIIGPIIPPSNIMIIYAVCASNVSVSAMFLGGIMPGIVLGLAEMLLCYYFARKYNHPCRARRSSAREVLHSFKRSLPALGLPIIILGGIVSGVFTATESSAVAVFYALIVAICKRQITWKSLVECCKNTAKTTANVMLIISIASAMSYAITVLRIPQAMVEVCMKYVNSPAVFLLLVNLILLILGCVLDQSPALLMMTPILLPIAMKYGIDPVHFGVLCCFNLTVGLISPPIGMTLFVTANVAKVKLTDLFKQIIPFVLVGLAVLVLITWVPALTTFIPNLFS</sequence>
<evidence type="ECO:0000313" key="9">
    <source>
        <dbReference type="EMBL" id="MEQ2472300.1"/>
    </source>
</evidence>
<evidence type="ECO:0000256" key="3">
    <source>
        <dbReference type="ARBA" id="ARBA00022519"/>
    </source>
</evidence>
<feature type="transmembrane region" description="Helical" evidence="7">
    <location>
        <begin position="357"/>
        <end position="384"/>
    </location>
</feature>
<dbReference type="Proteomes" id="UP001438008">
    <property type="component" value="Unassembled WGS sequence"/>
</dbReference>
<feature type="transmembrane region" description="Helical" evidence="7">
    <location>
        <begin position="214"/>
        <end position="232"/>
    </location>
</feature>
<dbReference type="InterPro" id="IPR004681">
    <property type="entry name" value="TRAP_DctM"/>
</dbReference>
<keyword evidence="4 7" id="KW-0812">Transmembrane</keyword>